<dbReference type="AlphaFoldDB" id="A0A1E3BKQ5"/>
<evidence type="ECO:0000256" key="1">
    <source>
        <dbReference type="ARBA" id="ARBA00022723"/>
    </source>
</evidence>
<evidence type="ECO:0000256" key="4">
    <source>
        <dbReference type="PROSITE-ProRule" id="PRU00134"/>
    </source>
</evidence>
<dbReference type="Pfam" id="PF01753">
    <property type="entry name" value="zf-MYND"/>
    <property type="match status" value="1"/>
</dbReference>
<dbReference type="VEuPathDB" id="FungiDB:SI65_02384"/>
<dbReference type="GO" id="GO:0005634">
    <property type="term" value="C:nucleus"/>
    <property type="evidence" value="ECO:0007669"/>
    <property type="project" value="TreeGrafter"/>
</dbReference>
<dbReference type="Gene3D" id="6.10.140.2220">
    <property type="match status" value="1"/>
</dbReference>
<dbReference type="PANTHER" id="PTHR10237">
    <property type="entry name" value="DEFORMED EPIDERMAL AUTOREGULATORY FACTOR 1 HOMOLOG SUPPRESSIN"/>
    <property type="match status" value="1"/>
</dbReference>
<dbReference type="InterPro" id="IPR027974">
    <property type="entry name" value="DUF4470"/>
</dbReference>
<keyword evidence="1" id="KW-0479">Metal-binding</keyword>
<dbReference type="SUPFAM" id="SSF144232">
    <property type="entry name" value="HIT/MYND zinc finger-like"/>
    <property type="match status" value="1"/>
</dbReference>
<evidence type="ECO:0000256" key="3">
    <source>
        <dbReference type="ARBA" id="ARBA00022833"/>
    </source>
</evidence>
<organism evidence="6 7">
    <name type="scientific">Aspergillus cristatus</name>
    <name type="common">Chinese Fuzhuan brick tea-fermentation fungus</name>
    <name type="synonym">Eurotium cristatum</name>
    <dbReference type="NCBI Taxonomy" id="573508"/>
    <lineage>
        <taxon>Eukaryota</taxon>
        <taxon>Fungi</taxon>
        <taxon>Dikarya</taxon>
        <taxon>Ascomycota</taxon>
        <taxon>Pezizomycotina</taxon>
        <taxon>Eurotiomycetes</taxon>
        <taxon>Eurotiomycetidae</taxon>
        <taxon>Eurotiales</taxon>
        <taxon>Aspergillaceae</taxon>
        <taxon>Aspergillus</taxon>
        <taxon>Aspergillus subgen. Aspergillus</taxon>
    </lineage>
</organism>
<keyword evidence="7" id="KW-1185">Reference proteome</keyword>
<comment type="caution">
    <text evidence="6">The sequence shown here is derived from an EMBL/GenBank/DDBJ whole genome shotgun (WGS) entry which is preliminary data.</text>
</comment>
<accession>A0A1E3BKQ5</accession>
<dbReference type="EMBL" id="JXNT01000002">
    <property type="protein sequence ID" value="ODM21540.1"/>
    <property type="molecule type" value="Genomic_DNA"/>
</dbReference>
<dbReference type="InterPro" id="IPR002893">
    <property type="entry name" value="Znf_MYND"/>
</dbReference>
<dbReference type="InterPro" id="IPR024119">
    <property type="entry name" value="TF_DEAF-1"/>
</dbReference>
<dbReference type="Pfam" id="PF14737">
    <property type="entry name" value="DUF4470"/>
    <property type="match status" value="1"/>
</dbReference>
<evidence type="ECO:0000259" key="5">
    <source>
        <dbReference type="PROSITE" id="PS50865"/>
    </source>
</evidence>
<dbReference type="PANTHER" id="PTHR10237:SF14">
    <property type="entry name" value="MYND-TYPE DOMAIN-CONTAINING PROTEIN"/>
    <property type="match status" value="1"/>
</dbReference>
<dbReference type="PROSITE" id="PS50865">
    <property type="entry name" value="ZF_MYND_2"/>
    <property type="match status" value="1"/>
</dbReference>
<dbReference type="GO" id="GO:0000981">
    <property type="term" value="F:DNA-binding transcription factor activity, RNA polymerase II-specific"/>
    <property type="evidence" value="ECO:0007669"/>
    <property type="project" value="TreeGrafter"/>
</dbReference>
<dbReference type="STRING" id="573508.A0A1E3BKQ5"/>
<keyword evidence="3" id="KW-0862">Zinc</keyword>
<protein>
    <recommendedName>
        <fullName evidence="5">MYND-type domain-containing protein</fullName>
    </recommendedName>
</protein>
<gene>
    <name evidence="6" type="ORF">SI65_02384</name>
</gene>
<reference evidence="6 7" key="1">
    <citation type="journal article" date="2016" name="BMC Genomics">
        <title>Comparative genomic and transcriptomic analyses of the Fuzhuan brick tea-fermentation fungus Aspergillus cristatus.</title>
        <authorList>
            <person name="Ge Y."/>
            <person name="Wang Y."/>
            <person name="Liu Y."/>
            <person name="Tan Y."/>
            <person name="Ren X."/>
            <person name="Zhang X."/>
            <person name="Hyde K.D."/>
            <person name="Liu Y."/>
            <person name="Liu Z."/>
        </authorList>
    </citation>
    <scope>NUCLEOTIDE SEQUENCE [LARGE SCALE GENOMIC DNA]</scope>
    <source>
        <strain evidence="6 7">GZAAS20.1005</strain>
    </source>
</reference>
<dbReference type="Proteomes" id="UP000094569">
    <property type="component" value="Unassembled WGS sequence"/>
</dbReference>
<sequence>MVTPTHLLTGSFFYAIGNTPAVNLTGPVPPDQDVDVLLLGCGDVRNVLFSVYMGTGKDRKIDFTCCDIQAEILARNIILYTLILDDTDDKDVERIWNIYYHVLLDDDSLGLLRKQAAKLLKVAATPDAWNNGQYGATLRFCDRYTFSQVSNLWESYALQPSHGEAFKEQQEKLQHSTKKAKDIQKDMVGDSTVLTGLRSTAPNTESALDDIIASYETFWKTGSCRPGDASTHLNPMLGTIDPRCVLHYGTDPVIGYHLSTAYVGLCENSPLKSHKAKAGQAGSGFMVAFNQFSTFAEAFRKSASCVRLRFVATDAVALCHTLQHLQTYKDSNTAGWYRTFRTWEPLVLDTADYSMNGTDTAPPLSFDVIDTSNLMDHFGCLNLLTGAGPLLKPKYTSTLSTELLVRREADFDEYKKSLLFGDIPTVALLLSLAPVELWTGTAAASGFDERMMVEMAGGSQADAPQMQSRFVLHWKSTAICNKPACPSAPESTKPPLTFKSKELASLLFQVFKAMFRDEDPTSWLSGIRDKLRKQTYGHYTRSSFVAILGLIRRWKMVDWDDFMRRLHDLIMNDLSLQAGTSYAAEMLVHLDVLGLRPMLESELPSRSGVTHPQCPLKHWTDVPSSLCVTMVIPREKLRLFKNASFKSGSPVVQMVLRAMDIRAQSFYMNIQAGFGNLKMFREKYAEDLALEIEEDERGWDGTAPMIVSAVVPSSVALQKLDLSTEVIFALNQSPHSFSAFSDRLGLDLAISQSTLASNDVYITKNRPNMSMPMAFSGIAGNPSKVDTKSSSSPSESGGNIEAWFHAQLTPDQSKLASVMAHIDILPGELQDILRSGTGVKTTQASTFEVSISFDTGEMVKKVRFPTPITMVGSKTRVARKSSYIEFIASVPAKKEICGLPDSLYSMVQEKRFLGVRTPHYVSLDQLPILDRFNPTKLSWLIPRLADMFSARERKTREVHMASNSRSGDVRVNFKDSLLSLIARTAGINGAQRQDVLALSDPQNGGVHVFIFISSLRLDISCQHVVLDAAVLPLSLDIMPHMIPLIDTLQQRGLMSINVDQDELLLWKHALPVMVERCRNWEHKPSCEYKTSGKVPASVEFGQQPLCSCGKGKFPAGYKTAFPGIWNKLSKYAARAAISPCFSVPFVERSFELKDLDKIQEWQNAGAVDGVAQKVEALKLKKGACFRCDKRKDSLLRCGGCKVAEYCSKECQKEDWKNGKHKVLCPLLGKK</sequence>
<evidence type="ECO:0000313" key="7">
    <source>
        <dbReference type="Proteomes" id="UP000094569"/>
    </source>
</evidence>
<name>A0A1E3BKQ5_ASPCR</name>
<dbReference type="OrthoDB" id="432970at2759"/>
<dbReference type="PROSITE" id="PS01360">
    <property type="entry name" value="ZF_MYND_1"/>
    <property type="match status" value="1"/>
</dbReference>
<keyword evidence="2 4" id="KW-0863">Zinc-finger</keyword>
<proteinExistence type="predicted"/>
<evidence type="ECO:0000313" key="6">
    <source>
        <dbReference type="EMBL" id="ODM21540.1"/>
    </source>
</evidence>
<dbReference type="GO" id="GO:0008270">
    <property type="term" value="F:zinc ion binding"/>
    <property type="evidence" value="ECO:0007669"/>
    <property type="project" value="UniProtKB-KW"/>
</dbReference>
<evidence type="ECO:0000256" key="2">
    <source>
        <dbReference type="ARBA" id="ARBA00022771"/>
    </source>
</evidence>
<feature type="domain" description="MYND-type" evidence="5">
    <location>
        <begin position="1184"/>
        <end position="1224"/>
    </location>
</feature>